<keyword evidence="1" id="KW-1277">Toxin-antitoxin system</keyword>
<dbReference type="InterPro" id="IPR035093">
    <property type="entry name" value="RelE/ParE_toxin_dom_sf"/>
</dbReference>
<gene>
    <name evidence="2" type="ORF">G9Q97_22770</name>
</gene>
<dbReference type="Gene3D" id="3.30.2310.20">
    <property type="entry name" value="RelE-like"/>
    <property type="match status" value="1"/>
</dbReference>
<evidence type="ECO:0000256" key="1">
    <source>
        <dbReference type="ARBA" id="ARBA00022649"/>
    </source>
</evidence>
<dbReference type="EMBL" id="JAANYN010000015">
    <property type="protein sequence ID" value="NHE59643.1"/>
    <property type="molecule type" value="Genomic_DNA"/>
</dbReference>
<accession>A0ABX0HH55</accession>
<dbReference type="RefSeq" id="WP_166151248.1">
    <property type="nucleotide sequence ID" value="NZ_JAANYN010000015.1"/>
</dbReference>
<protein>
    <submittedName>
        <fullName evidence="2">Type II toxin-antitoxin system RelE/ParE family toxin</fullName>
    </submittedName>
</protein>
<name>A0ABX0HH55_9BACT</name>
<reference evidence="2 3" key="1">
    <citation type="submission" date="2020-03" db="EMBL/GenBank/DDBJ databases">
        <title>Cyclobacterium plantarum sp. nov., a marine bacterium isolated from a coastal-marine wetland.</title>
        <authorList>
            <person name="Sanchez-Porro C."/>
            <person name="Ventosa A."/>
            <person name="Amoozegar M."/>
        </authorList>
    </citation>
    <scope>NUCLEOTIDE SEQUENCE [LARGE SCALE GENOMIC DNA]</scope>
    <source>
        <strain evidence="2 3">GBPx2</strain>
    </source>
</reference>
<keyword evidence="3" id="KW-1185">Reference proteome</keyword>
<dbReference type="InterPro" id="IPR007712">
    <property type="entry name" value="RelE/ParE_toxin"/>
</dbReference>
<organism evidence="2 3">
    <name type="scientific">Cyclobacterium plantarum</name>
    <dbReference type="NCBI Taxonomy" id="2716263"/>
    <lineage>
        <taxon>Bacteria</taxon>
        <taxon>Pseudomonadati</taxon>
        <taxon>Bacteroidota</taxon>
        <taxon>Cytophagia</taxon>
        <taxon>Cytophagales</taxon>
        <taxon>Cyclobacteriaceae</taxon>
        <taxon>Cyclobacterium</taxon>
    </lineage>
</organism>
<dbReference type="Pfam" id="PF05016">
    <property type="entry name" value="ParE_toxin"/>
    <property type="match status" value="1"/>
</dbReference>
<dbReference type="Proteomes" id="UP000649799">
    <property type="component" value="Unassembled WGS sequence"/>
</dbReference>
<evidence type="ECO:0000313" key="2">
    <source>
        <dbReference type="EMBL" id="NHE59643.1"/>
    </source>
</evidence>
<proteinExistence type="predicted"/>
<comment type="caution">
    <text evidence="2">The sequence shown here is derived from an EMBL/GenBank/DDBJ whole genome shotgun (WGS) entry which is preliminary data.</text>
</comment>
<evidence type="ECO:0000313" key="3">
    <source>
        <dbReference type="Proteomes" id="UP000649799"/>
    </source>
</evidence>
<sequence>MADYSLEKWGEKQTLAYIEELLNCLEKIAINPEIGRDASEFSAHLKSYNYKAHSIFYLRSESKVIVVHIYNIFKAVAGKILISLILNTFTKSCSPCRVRICHHWR</sequence>